<keyword evidence="3" id="KW-0408">Iron</keyword>
<dbReference type="Gene3D" id="2.102.10.10">
    <property type="entry name" value="Rieske [2Fe-2S] iron-sulphur domain"/>
    <property type="match status" value="1"/>
</dbReference>
<evidence type="ECO:0000256" key="6">
    <source>
        <dbReference type="ARBA" id="ARBA00034078"/>
    </source>
</evidence>
<organism evidence="8 9">
    <name type="scientific">Sphaerotilus microaerophilus</name>
    <dbReference type="NCBI Taxonomy" id="2914710"/>
    <lineage>
        <taxon>Bacteria</taxon>
        <taxon>Pseudomonadati</taxon>
        <taxon>Pseudomonadota</taxon>
        <taxon>Betaproteobacteria</taxon>
        <taxon>Burkholderiales</taxon>
        <taxon>Sphaerotilaceae</taxon>
        <taxon>Sphaerotilus</taxon>
    </lineage>
</organism>
<evidence type="ECO:0000313" key="8">
    <source>
        <dbReference type="EMBL" id="BDI06573.1"/>
    </source>
</evidence>
<name>A0ABN6PR53_9BURK</name>
<dbReference type="PANTHER" id="PTHR10134">
    <property type="entry name" value="CYTOCHROME B-C1 COMPLEX SUBUNIT RIESKE, MITOCHONDRIAL"/>
    <property type="match status" value="1"/>
</dbReference>
<accession>A0ABN6PR53</accession>
<dbReference type="InterPro" id="IPR036922">
    <property type="entry name" value="Rieske_2Fe-2S_sf"/>
</dbReference>
<protein>
    <recommendedName>
        <fullName evidence="7">Rieske domain-containing protein</fullName>
    </recommendedName>
</protein>
<keyword evidence="5" id="KW-1015">Disulfide bond</keyword>
<comment type="cofactor">
    <cofactor evidence="6">
        <name>[2Fe-2S] cluster</name>
        <dbReference type="ChEBI" id="CHEBI:190135"/>
    </cofactor>
</comment>
<proteinExistence type="predicted"/>
<dbReference type="EMBL" id="AP025730">
    <property type="protein sequence ID" value="BDI06573.1"/>
    <property type="molecule type" value="Genomic_DNA"/>
</dbReference>
<dbReference type="InterPro" id="IPR014349">
    <property type="entry name" value="Rieske_Fe-S_prot"/>
</dbReference>
<evidence type="ECO:0000313" key="9">
    <source>
        <dbReference type="Proteomes" id="UP001057498"/>
    </source>
</evidence>
<dbReference type="Pfam" id="PF00355">
    <property type="entry name" value="Rieske"/>
    <property type="match status" value="1"/>
</dbReference>
<evidence type="ECO:0000256" key="3">
    <source>
        <dbReference type="ARBA" id="ARBA00023004"/>
    </source>
</evidence>
<dbReference type="Proteomes" id="UP001057498">
    <property type="component" value="Chromosome"/>
</dbReference>
<evidence type="ECO:0000256" key="2">
    <source>
        <dbReference type="ARBA" id="ARBA00022723"/>
    </source>
</evidence>
<keyword evidence="4" id="KW-0411">Iron-sulfur</keyword>
<keyword evidence="1" id="KW-0001">2Fe-2S</keyword>
<keyword evidence="9" id="KW-1185">Reference proteome</keyword>
<evidence type="ECO:0000259" key="7">
    <source>
        <dbReference type="PROSITE" id="PS51296"/>
    </source>
</evidence>
<dbReference type="SUPFAM" id="SSF50022">
    <property type="entry name" value="ISP domain"/>
    <property type="match status" value="1"/>
</dbReference>
<dbReference type="PROSITE" id="PS51296">
    <property type="entry name" value="RIESKE"/>
    <property type="match status" value="1"/>
</dbReference>
<feature type="domain" description="Rieske" evidence="7">
    <location>
        <begin position="127"/>
        <end position="196"/>
    </location>
</feature>
<dbReference type="CDD" id="cd03467">
    <property type="entry name" value="Rieske"/>
    <property type="match status" value="1"/>
</dbReference>
<gene>
    <name evidence="8" type="ORF">CATMQ487_35430</name>
</gene>
<keyword evidence="2" id="KW-0479">Metal-binding</keyword>
<evidence type="ECO:0000256" key="5">
    <source>
        <dbReference type="ARBA" id="ARBA00023157"/>
    </source>
</evidence>
<dbReference type="RefSeq" id="WP_251969835.1">
    <property type="nucleotide sequence ID" value="NZ_AP025730.1"/>
</dbReference>
<evidence type="ECO:0000256" key="1">
    <source>
        <dbReference type="ARBA" id="ARBA00022714"/>
    </source>
</evidence>
<dbReference type="PRINTS" id="PR00162">
    <property type="entry name" value="RIESKE"/>
</dbReference>
<reference evidence="8" key="1">
    <citation type="submission" date="2022-04" db="EMBL/GenBank/DDBJ databases">
        <title>Whole genome sequence of Sphaerotilus sp. FB-5.</title>
        <authorList>
            <person name="Takeda M."/>
            <person name="Narihara S."/>
            <person name="Akimoto M."/>
            <person name="Akimoto R."/>
            <person name="Nishiyashiki S."/>
            <person name="Murakami T."/>
        </authorList>
    </citation>
    <scope>NUCLEOTIDE SEQUENCE</scope>
    <source>
        <strain evidence="8">FB-5</strain>
    </source>
</reference>
<dbReference type="InterPro" id="IPR017941">
    <property type="entry name" value="Rieske_2Fe-2S"/>
</dbReference>
<evidence type="ECO:0000256" key="4">
    <source>
        <dbReference type="ARBA" id="ARBA00023014"/>
    </source>
</evidence>
<sequence>MSISSRHSSHSRPCHESSPCACSCAAAQAVNTPRRRLIQIAAASLAAPLGLSATEAWSKPSDGDRLVMEEIEGAPAPLRLTDIRPGKPVLAFPFDASSKSVRDGSRLNKVVLMRFNESELDAETRARSAGGVLAFSAICTHQGCDLKTWSSKAQLLVCFCHSSKFNLREAGKVAAGPAYRPLPMLPLKLDGEQLVIAGGFTAPPGGQLA</sequence>
<dbReference type="InterPro" id="IPR005805">
    <property type="entry name" value="Rieske_Fe-S_prot_C"/>
</dbReference>